<keyword evidence="3" id="KW-0946">Virion</keyword>
<evidence type="ECO:0000256" key="1">
    <source>
        <dbReference type="ARBA" id="ARBA00004328"/>
    </source>
</evidence>
<dbReference type="Gene3D" id="2.170.120.12">
    <property type="entry name" value="DNA-directed RNA polymerase, insert domain"/>
    <property type="match status" value="1"/>
</dbReference>
<proteinExistence type="predicted"/>
<name>A0A6C0LYH0_9ZZZZ</name>
<accession>A0A6C0LYH0</accession>
<evidence type="ECO:0000313" key="6">
    <source>
        <dbReference type="EMBL" id="QHU35799.1"/>
    </source>
</evidence>
<keyword evidence="2" id="KW-0240">DNA-directed RNA polymerase</keyword>
<keyword evidence="4" id="KW-0804">Transcription</keyword>
<evidence type="ECO:0000256" key="4">
    <source>
        <dbReference type="ARBA" id="ARBA00023163"/>
    </source>
</evidence>
<evidence type="ECO:0000256" key="2">
    <source>
        <dbReference type="ARBA" id="ARBA00022478"/>
    </source>
</evidence>
<dbReference type="GO" id="GO:0046983">
    <property type="term" value="F:protein dimerization activity"/>
    <property type="evidence" value="ECO:0007669"/>
    <property type="project" value="InterPro"/>
</dbReference>
<dbReference type="Pfam" id="PF13656">
    <property type="entry name" value="RNA_pol_L_2"/>
    <property type="match status" value="1"/>
</dbReference>
<dbReference type="AlphaFoldDB" id="A0A6C0LYH0"/>
<dbReference type="PANTHER" id="PTHR11800:SF2">
    <property type="entry name" value="DNA-DIRECTED RNA POLYMERASE II SUBUNIT RPB3"/>
    <property type="match status" value="1"/>
</dbReference>
<dbReference type="PANTHER" id="PTHR11800">
    <property type="entry name" value="DNA-DIRECTED RNA POLYMERASE"/>
    <property type="match status" value="1"/>
</dbReference>
<dbReference type="InterPro" id="IPR050518">
    <property type="entry name" value="Rpo3/RPB3_RNA_Pol_subunit"/>
</dbReference>
<dbReference type="GO" id="GO:0044423">
    <property type="term" value="C:virion component"/>
    <property type="evidence" value="ECO:0007669"/>
    <property type="project" value="UniProtKB-KW"/>
</dbReference>
<dbReference type="InterPro" id="IPR036603">
    <property type="entry name" value="RBP11-like"/>
</dbReference>
<dbReference type="InterPro" id="IPR009025">
    <property type="entry name" value="RBP11-like_dimer"/>
</dbReference>
<dbReference type="Gene3D" id="3.30.1360.10">
    <property type="entry name" value="RNA polymerase, RBP11-like subunit"/>
    <property type="match status" value="2"/>
</dbReference>
<feature type="domain" description="DNA-directed RNA polymerase RpoA/D/Rpb3-type" evidence="5">
    <location>
        <begin position="24"/>
        <end position="248"/>
    </location>
</feature>
<comment type="subcellular location">
    <subcellularLocation>
        <location evidence="1">Virion</location>
    </subcellularLocation>
</comment>
<dbReference type="GO" id="GO:0006351">
    <property type="term" value="P:DNA-templated transcription"/>
    <property type="evidence" value="ECO:0007669"/>
    <property type="project" value="InterPro"/>
</dbReference>
<protein>
    <recommendedName>
        <fullName evidence="5">DNA-directed RNA polymerase RpoA/D/Rpb3-type domain-containing protein</fullName>
    </recommendedName>
</protein>
<dbReference type="SUPFAM" id="SSF55257">
    <property type="entry name" value="RBP11-like subunits of RNA polymerase"/>
    <property type="match status" value="2"/>
</dbReference>
<organism evidence="6">
    <name type="scientific">viral metagenome</name>
    <dbReference type="NCBI Taxonomy" id="1070528"/>
    <lineage>
        <taxon>unclassified sequences</taxon>
        <taxon>metagenomes</taxon>
        <taxon>organismal metagenomes</taxon>
    </lineage>
</organism>
<dbReference type="SMART" id="SM00662">
    <property type="entry name" value="RPOLD"/>
    <property type="match status" value="1"/>
</dbReference>
<evidence type="ECO:0000259" key="5">
    <source>
        <dbReference type="SMART" id="SM00662"/>
    </source>
</evidence>
<dbReference type="GO" id="GO:0003899">
    <property type="term" value="F:DNA-directed RNA polymerase activity"/>
    <property type="evidence" value="ECO:0007669"/>
    <property type="project" value="InterPro"/>
</dbReference>
<dbReference type="InterPro" id="IPR036643">
    <property type="entry name" value="RNApol_insert_sf"/>
</dbReference>
<sequence length="338" mass="39220">MSSFKVKVIEYEHDKSTLPRNYLRINISGSDVNYILVNTIRRLAISSVPCYAFYPNDINIEKNTSIFNNDQMRLRLSNMPIVAPVHKLDLEVNDIIKIETDALSFDMESKKDYIQVELEKEARQSELINNLHMYIEAKNTGSVDMNVTTEDQFTKFYIDDKRIDNIYKRPILIIKLKPGEEFKCLAVASKHIHIKHNIYSPCSVVSYDEIKDDEFELYLESYGQIPEKDILIMVCNIFIEKLNKLKEKILIALNETTRDDVEISIENENHTMGNIISKIGQDHPKVEFWGYKIDNAFENIVVIRCKVAKDTTVTQVISDVTDKLSKLFNVIIKEINKI</sequence>
<dbReference type="InterPro" id="IPR011263">
    <property type="entry name" value="DNA-dir_RNA_pol_RpoA/D/Rpb3"/>
</dbReference>
<dbReference type="GO" id="GO:0000428">
    <property type="term" value="C:DNA-directed RNA polymerase complex"/>
    <property type="evidence" value="ECO:0007669"/>
    <property type="project" value="UniProtKB-KW"/>
</dbReference>
<reference evidence="6" key="1">
    <citation type="journal article" date="2020" name="Nature">
        <title>Giant virus diversity and host interactions through global metagenomics.</title>
        <authorList>
            <person name="Schulz F."/>
            <person name="Roux S."/>
            <person name="Paez-Espino D."/>
            <person name="Jungbluth S."/>
            <person name="Walsh D.A."/>
            <person name="Denef V.J."/>
            <person name="McMahon K.D."/>
            <person name="Konstantinidis K.T."/>
            <person name="Eloe-Fadrosh E.A."/>
            <person name="Kyrpides N.C."/>
            <person name="Woyke T."/>
        </authorList>
    </citation>
    <scope>NUCLEOTIDE SEQUENCE</scope>
    <source>
        <strain evidence="6">GVMAG-S-1035085-51</strain>
    </source>
</reference>
<dbReference type="EMBL" id="MN740612">
    <property type="protein sequence ID" value="QHU35799.1"/>
    <property type="molecule type" value="Genomic_DNA"/>
</dbReference>
<evidence type="ECO:0000256" key="3">
    <source>
        <dbReference type="ARBA" id="ARBA00022844"/>
    </source>
</evidence>